<dbReference type="InterPro" id="IPR001650">
    <property type="entry name" value="Helicase_C-like"/>
</dbReference>
<dbReference type="VEuPathDB" id="VectorBase:PPAI001973"/>
<dbReference type="GO" id="GO:0003724">
    <property type="term" value="F:RNA helicase activity"/>
    <property type="evidence" value="ECO:0007669"/>
    <property type="project" value="TreeGrafter"/>
</dbReference>
<dbReference type="GO" id="GO:0005524">
    <property type="term" value="F:ATP binding"/>
    <property type="evidence" value="ECO:0007669"/>
    <property type="project" value="InterPro"/>
</dbReference>
<dbReference type="EMBL" id="AJVK01011005">
    <property type="status" value="NOT_ANNOTATED_CDS"/>
    <property type="molecule type" value="Genomic_DNA"/>
</dbReference>
<dbReference type="InterPro" id="IPR000629">
    <property type="entry name" value="RNA-helicase_DEAD-box_CS"/>
</dbReference>
<dbReference type="SMART" id="SM00490">
    <property type="entry name" value="HELICc"/>
    <property type="match status" value="1"/>
</dbReference>
<dbReference type="Proteomes" id="UP000092462">
    <property type="component" value="Unassembled WGS sequence"/>
</dbReference>
<dbReference type="EnsemblMetazoa" id="PPAI001973-RA">
    <property type="protein sequence ID" value="PPAI001973-PA"/>
    <property type="gene ID" value="PPAI001973"/>
</dbReference>
<dbReference type="CDD" id="cd18787">
    <property type="entry name" value="SF2_C_DEAD"/>
    <property type="match status" value="1"/>
</dbReference>
<accession>A0A1B0D3Q0</accession>
<dbReference type="PROSITE" id="PS00039">
    <property type="entry name" value="DEAD_ATP_HELICASE"/>
    <property type="match status" value="1"/>
</dbReference>
<keyword evidence="2" id="KW-1185">Reference proteome</keyword>
<evidence type="ECO:0000313" key="1">
    <source>
        <dbReference type="EnsemblMetazoa" id="PPAI001973-PA"/>
    </source>
</evidence>
<dbReference type="GO" id="GO:0005829">
    <property type="term" value="C:cytosol"/>
    <property type="evidence" value="ECO:0007669"/>
    <property type="project" value="TreeGrafter"/>
</dbReference>
<dbReference type="InterPro" id="IPR011545">
    <property type="entry name" value="DEAD/DEAH_box_helicase_dom"/>
</dbReference>
<dbReference type="AlphaFoldDB" id="A0A1B0D3Q0"/>
<dbReference type="InterPro" id="IPR014001">
    <property type="entry name" value="Helicase_ATP-bd"/>
</dbReference>
<proteinExistence type="predicted"/>
<dbReference type="Gene3D" id="3.40.50.300">
    <property type="entry name" value="P-loop containing nucleotide triphosphate hydrolases"/>
    <property type="match status" value="2"/>
</dbReference>
<dbReference type="InterPro" id="IPR027417">
    <property type="entry name" value="P-loop_NTPase"/>
</dbReference>
<dbReference type="PANTHER" id="PTHR47959">
    <property type="entry name" value="ATP-DEPENDENT RNA HELICASE RHLE-RELATED"/>
    <property type="match status" value="1"/>
</dbReference>
<evidence type="ECO:0000313" key="2">
    <source>
        <dbReference type="Proteomes" id="UP000092462"/>
    </source>
</evidence>
<dbReference type="PANTHER" id="PTHR47959:SF24">
    <property type="entry name" value="ATP-DEPENDENT RNA HELICASE"/>
    <property type="match status" value="1"/>
</dbReference>
<dbReference type="VEuPathDB" id="VectorBase:PPAPM1_002730"/>
<protein>
    <submittedName>
        <fullName evidence="1">Uncharacterized protein</fullName>
    </submittedName>
</protein>
<dbReference type="PROSITE" id="PS51194">
    <property type="entry name" value="HELICASE_CTER"/>
    <property type="match status" value="1"/>
</dbReference>
<name>A0A1B0D3Q0_PHLPP</name>
<sequence length="264" mass="30106">MNRPHIIVAMPGRLADHLMGCNTFSLKGLQYLVVDEADRMLAGGFDEHLETIAKFLPKKRQNLFFSATIRPNISCSPIFPLSEHAFEWSETAAVATVDTLDQRYILCAEYDRDQVLVETLRRFREEHKTASVIIFTNTKKYCQILSMTLNQIGFSNVCLHGFMRQKERVAALAKFKSSHVKTLIATDIASRGLDIPAVELVLNHRLPKFPNEYVHRVGRTARAGRTGLAISIFRFPKDLEFLGRIEEIIKTKLTEMPIDRELLC</sequence>
<dbReference type="SUPFAM" id="SSF52540">
    <property type="entry name" value="P-loop containing nucleoside triphosphate hydrolases"/>
    <property type="match status" value="1"/>
</dbReference>
<dbReference type="Pfam" id="PF00271">
    <property type="entry name" value="Helicase_C"/>
    <property type="match status" value="1"/>
</dbReference>
<dbReference type="PROSITE" id="PS51192">
    <property type="entry name" value="HELICASE_ATP_BIND_1"/>
    <property type="match status" value="1"/>
</dbReference>
<dbReference type="InterPro" id="IPR050079">
    <property type="entry name" value="DEAD_box_RNA_helicase"/>
</dbReference>
<reference evidence="1" key="1">
    <citation type="submission" date="2022-08" db="UniProtKB">
        <authorList>
            <consortium name="EnsemblMetazoa"/>
        </authorList>
    </citation>
    <scope>IDENTIFICATION</scope>
    <source>
        <strain evidence="1">Israel</strain>
    </source>
</reference>
<dbReference type="GO" id="GO:0003676">
    <property type="term" value="F:nucleic acid binding"/>
    <property type="evidence" value="ECO:0007669"/>
    <property type="project" value="InterPro"/>
</dbReference>
<organism evidence="1 2">
    <name type="scientific">Phlebotomus papatasi</name>
    <name type="common">Sandfly</name>
    <dbReference type="NCBI Taxonomy" id="29031"/>
    <lineage>
        <taxon>Eukaryota</taxon>
        <taxon>Metazoa</taxon>
        <taxon>Ecdysozoa</taxon>
        <taxon>Arthropoda</taxon>
        <taxon>Hexapoda</taxon>
        <taxon>Insecta</taxon>
        <taxon>Pterygota</taxon>
        <taxon>Neoptera</taxon>
        <taxon>Endopterygota</taxon>
        <taxon>Diptera</taxon>
        <taxon>Nematocera</taxon>
        <taxon>Psychodoidea</taxon>
        <taxon>Psychodidae</taxon>
        <taxon>Phlebotomus</taxon>
        <taxon>Phlebotomus</taxon>
    </lineage>
</organism>
<dbReference type="Pfam" id="PF00270">
    <property type="entry name" value="DEAD"/>
    <property type="match status" value="1"/>
</dbReference>